<dbReference type="InterPro" id="IPR016177">
    <property type="entry name" value="DNA-bd_dom_sf"/>
</dbReference>
<dbReference type="InterPro" id="IPR036955">
    <property type="entry name" value="AP2/ERF_dom_sf"/>
</dbReference>
<dbReference type="CDD" id="cd00018">
    <property type="entry name" value="AP2"/>
    <property type="match status" value="2"/>
</dbReference>
<evidence type="ECO:0000256" key="2">
    <source>
        <dbReference type="ARBA" id="ARBA00023015"/>
    </source>
</evidence>
<feature type="region of interest" description="Disordered" evidence="6">
    <location>
        <begin position="233"/>
        <end position="272"/>
    </location>
</feature>
<dbReference type="EMBL" id="CP031034">
    <property type="protein sequence ID" value="QDZ18227.1"/>
    <property type="molecule type" value="Genomic_DNA"/>
</dbReference>
<keyword evidence="2" id="KW-0805">Transcription regulation</keyword>
<dbReference type="SUPFAM" id="SSF54171">
    <property type="entry name" value="DNA-binding domain"/>
    <property type="match status" value="2"/>
</dbReference>
<reference evidence="8 9" key="1">
    <citation type="submission" date="2018-07" db="EMBL/GenBank/DDBJ databases">
        <title>The complete nuclear genome of the prasinophyte Chloropicon primus (CCMP1205).</title>
        <authorList>
            <person name="Pombert J.-F."/>
            <person name="Otis C."/>
            <person name="Turmel M."/>
            <person name="Lemieux C."/>
        </authorList>
    </citation>
    <scope>NUCLEOTIDE SEQUENCE [LARGE SCALE GENOMIC DNA]</scope>
    <source>
        <strain evidence="8 9">CCMP1205</strain>
    </source>
</reference>
<evidence type="ECO:0000259" key="7">
    <source>
        <dbReference type="PROSITE" id="PS51032"/>
    </source>
</evidence>
<dbReference type="Proteomes" id="UP000316726">
    <property type="component" value="Chromosome 1"/>
</dbReference>
<dbReference type="InterPro" id="IPR001471">
    <property type="entry name" value="AP2/ERF_dom"/>
</dbReference>
<evidence type="ECO:0000313" key="8">
    <source>
        <dbReference type="EMBL" id="QDZ18227.1"/>
    </source>
</evidence>
<keyword evidence="9" id="KW-1185">Reference proteome</keyword>
<organism evidence="8 9">
    <name type="scientific">Chloropicon primus</name>
    <dbReference type="NCBI Taxonomy" id="1764295"/>
    <lineage>
        <taxon>Eukaryota</taxon>
        <taxon>Viridiplantae</taxon>
        <taxon>Chlorophyta</taxon>
        <taxon>Chloropicophyceae</taxon>
        <taxon>Chloropicales</taxon>
        <taxon>Chloropicaceae</taxon>
        <taxon>Chloropicon</taxon>
    </lineage>
</organism>
<feature type="compositionally biased region" description="Low complexity" evidence="6">
    <location>
        <begin position="89"/>
        <end position="106"/>
    </location>
</feature>
<gene>
    <name evidence="8" type="ORF">A3770_01p07450</name>
</gene>
<dbReference type="STRING" id="1764295.A0A5B8MCK5"/>
<evidence type="ECO:0000313" key="9">
    <source>
        <dbReference type="Proteomes" id="UP000316726"/>
    </source>
</evidence>
<name>A0A5B8MCK5_9CHLO</name>
<sequence>MDLVVVPGGDVAGSKVVEATPPKPPVLHDDDDDCGGSVEENLDGEVKVGCPPPYHVGAAQSAMLCLAREAAPTTQLVRPKAMRGGGTTGATTVAPSHNSNNSNKNNECSPQTYVGPAGEAAARALEWGNVLAANAHFLGMLQVHHQQQAAMGLWPLMGAMGAAGLLGAYNPLESLPPFGLARTKSETTSKDSVTVPLDVSKRASAADHAAPLSPQAATQKYAAKVRRVCSGEVVEGAKRPSAKQQDPPSPSPKKRRSNAGKPQAVRESLTSKYRGVSQHRLTGRWEASIWVQKKQVYLGGYDEEEKAARAYDIAALRCKGDGARLNLGSDQFDEEKLKEIHGTPFPDLVAKLRRESSAFSRGKSKYRGVSGHKVATSFHRPWEARIGRFEGKKNVFLGLFETEEEAARQYDRALIISKGLNAKTNFDIKEYEAEATATGVLEGERAGGQEDKREGSRLGRSVPDLKLMLRKFFLGKGAENSSGTESLQ</sequence>
<evidence type="ECO:0000256" key="3">
    <source>
        <dbReference type="ARBA" id="ARBA00023125"/>
    </source>
</evidence>
<dbReference type="GO" id="GO:0003677">
    <property type="term" value="F:DNA binding"/>
    <property type="evidence" value="ECO:0007669"/>
    <property type="project" value="UniProtKB-KW"/>
</dbReference>
<evidence type="ECO:0000256" key="1">
    <source>
        <dbReference type="ARBA" id="ARBA00004123"/>
    </source>
</evidence>
<dbReference type="AlphaFoldDB" id="A0A5B8MCK5"/>
<dbReference type="OrthoDB" id="207175at2759"/>
<accession>A0A5B8MCK5</accession>
<dbReference type="PROSITE" id="PS51032">
    <property type="entry name" value="AP2_ERF"/>
    <property type="match status" value="2"/>
</dbReference>
<evidence type="ECO:0000256" key="4">
    <source>
        <dbReference type="ARBA" id="ARBA00023163"/>
    </source>
</evidence>
<feature type="compositionally biased region" description="Basic and acidic residues" evidence="6">
    <location>
        <begin position="442"/>
        <end position="457"/>
    </location>
</feature>
<dbReference type="GO" id="GO:0003700">
    <property type="term" value="F:DNA-binding transcription factor activity"/>
    <property type="evidence" value="ECO:0007669"/>
    <property type="project" value="InterPro"/>
</dbReference>
<feature type="region of interest" description="Disordered" evidence="6">
    <location>
        <begin position="439"/>
        <end position="459"/>
    </location>
</feature>
<keyword evidence="5" id="KW-0539">Nucleus</keyword>
<dbReference type="Gene3D" id="3.30.730.10">
    <property type="entry name" value="AP2/ERF domain"/>
    <property type="match status" value="2"/>
</dbReference>
<keyword evidence="4" id="KW-0804">Transcription</keyword>
<feature type="region of interest" description="Disordered" evidence="6">
    <location>
        <begin position="79"/>
        <end position="111"/>
    </location>
</feature>
<proteinExistence type="predicted"/>
<feature type="domain" description="AP2/ERF" evidence="7">
    <location>
        <begin position="365"/>
        <end position="427"/>
    </location>
</feature>
<dbReference type="SMART" id="SM00380">
    <property type="entry name" value="AP2"/>
    <property type="match status" value="2"/>
</dbReference>
<evidence type="ECO:0000256" key="6">
    <source>
        <dbReference type="SAM" id="MobiDB-lite"/>
    </source>
</evidence>
<dbReference type="PANTHER" id="PTHR32467">
    <property type="entry name" value="AP2-LIKE ETHYLENE-RESPONSIVE TRANSCRIPTION FACTOR"/>
    <property type="match status" value="1"/>
</dbReference>
<dbReference type="PANTHER" id="PTHR32467:SF90">
    <property type="entry name" value="AP2-LIKE ETHYLENE-RESPONSIVE TRANSCRIPTION FACTOR AIL1"/>
    <property type="match status" value="1"/>
</dbReference>
<dbReference type="Pfam" id="PF00847">
    <property type="entry name" value="AP2"/>
    <property type="match status" value="1"/>
</dbReference>
<protein>
    <submittedName>
        <fullName evidence="8">AP2-like ethylene-responsive transcription factor</fullName>
    </submittedName>
</protein>
<dbReference type="GO" id="GO:0005634">
    <property type="term" value="C:nucleus"/>
    <property type="evidence" value="ECO:0007669"/>
    <property type="project" value="UniProtKB-SubCell"/>
</dbReference>
<evidence type="ECO:0000256" key="5">
    <source>
        <dbReference type="ARBA" id="ARBA00023242"/>
    </source>
</evidence>
<feature type="domain" description="AP2/ERF" evidence="7">
    <location>
        <begin position="272"/>
        <end position="328"/>
    </location>
</feature>
<comment type="subcellular location">
    <subcellularLocation>
        <location evidence="1">Nucleus</location>
    </subcellularLocation>
</comment>
<keyword evidence="3" id="KW-0238">DNA-binding</keyword>
<feature type="region of interest" description="Disordered" evidence="6">
    <location>
        <begin position="14"/>
        <end position="35"/>
    </location>
</feature>